<dbReference type="PIRSF" id="PIRSF004976">
    <property type="entry name" value="ATPase_YdaO"/>
    <property type="match status" value="1"/>
</dbReference>
<reference evidence="11" key="1">
    <citation type="submission" date="2022-06" db="EMBL/GenBank/DDBJ databases">
        <authorList>
            <person name="Berger JAMES D."/>
            <person name="Berger JAMES D."/>
        </authorList>
    </citation>
    <scope>NUCLEOTIDE SEQUENCE [LARGE SCALE GENOMIC DNA]</scope>
</reference>
<dbReference type="GO" id="GO:0005739">
    <property type="term" value="C:mitochondrion"/>
    <property type="evidence" value="ECO:0007669"/>
    <property type="project" value="TreeGrafter"/>
</dbReference>
<dbReference type="InterPro" id="IPR000541">
    <property type="entry name" value="Ncs6/Tuc1/Ctu1"/>
</dbReference>
<organism evidence="11 13">
    <name type="scientific">Schistosoma rodhaini</name>
    <dbReference type="NCBI Taxonomy" id="6188"/>
    <lineage>
        <taxon>Eukaryota</taxon>
        <taxon>Metazoa</taxon>
        <taxon>Spiralia</taxon>
        <taxon>Lophotrochozoa</taxon>
        <taxon>Platyhelminthes</taxon>
        <taxon>Trematoda</taxon>
        <taxon>Digenea</taxon>
        <taxon>Strigeidida</taxon>
        <taxon>Schistosomatoidea</taxon>
        <taxon>Schistosomatidae</taxon>
        <taxon>Schistosoma</taxon>
    </lineage>
</organism>
<keyword evidence="7" id="KW-0067">ATP-binding</keyword>
<dbReference type="GO" id="GO:0016779">
    <property type="term" value="F:nucleotidyltransferase activity"/>
    <property type="evidence" value="ECO:0007669"/>
    <property type="project" value="UniProtKB-UniRule"/>
</dbReference>
<evidence type="ECO:0000256" key="2">
    <source>
        <dbReference type="ARBA" id="ARBA00022555"/>
    </source>
</evidence>
<feature type="domain" description="tRNA(Ile)-lysidine/2-thiocytidine synthase N-terminal" evidence="9">
    <location>
        <begin position="83"/>
        <end position="275"/>
    </location>
</feature>
<evidence type="ECO:0000313" key="12">
    <source>
        <dbReference type="WBParaSite" id="SRDH1_25280.2"/>
    </source>
</evidence>
<comment type="function">
    <text evidence="6">Plays a central role in 2-thiolation of mcm(5)S(2)U at tRNA wobble positions of tRNA(Lys), tRNA(Glu) and tRNA(Gln). Directly binds tRNAs and probably acts by catalyzing adenylation of tRNAs, an intermediate required for 2-thiolation. It is unclear whether it acts as a sulfurtransferase that transfers sulfur from thiocarboxylated URM1 onto the uridine of tRNAs at wobble position.</text>
</comment>
<evidence type="ECO:0000256" key="5">
    <source>
        <dbReference type="ARBA" id="ARBA00022884"/>
    </source>
</evidence>
<proteinExistence type="inferred from homology"/>
<dbReference type="Pfam" id="PF16503">
    <property type="entry name" value="zn-ribbon_14"/>
    <property type="match status" value="1"/>
</dbReference>
<dbReference type="InterPro" id="IPR035107">
    <property type="entry name" value="tRNA_thiolation_TtcA_Ctu1"/>
</dbReference>
<feature type="binding site" evidence="7">
    <location>
        <position position="119"/>
    </location>
    <ligand>
        <name>ATP</name>
        <dbReference type="ChEBI" id="CHEBI:30616"/>
    </ligand>
</feature>
<dbReference type="HAMAP" id="MF_03053">
    <property type="entry name" value="CTU1"/>
    <property type="match status" value="1"/>
</dbReference>
<evidence type="ECO:0000256" key="3">
    <source>
        <dbReference type="ARBA" id="ARBA00022679"/>
    </source>
</evidence>
<dbReference type="PANTHER" id="PTHR11807:SF12">
    <property type="entry name" value="CYTOPLASMIC TRNA 2-THIOLATION PROTEIN 1"/>
    <property type="match status" value="1"/>
</dbReference>
<evidence type="ECO:0000256" key="4">
    <source>
        <dbReference type="ARBA" id="ARBA00022694"/>
    </source>
</evidence>
<feature type="binding site" evidence="7">
    <location>
        <position position="197"/>
    </location>
    <ligand>
        <name>ATP</name>
        <dbReference type="ChEBI" id="CHEBI:30616"/>
    </ligand>
</feature>
<feature type="chain" id="PRO_5044704701" description="Cytoplasmic tRNA 2-thiolation protein 1" evidence="8">
    <location>
        <begin position="21"/>
        <end position="347"/>
    </location>
</feature>
<feature type="binding site" evidence="7">
    <location>
        <position position="202"/>
    </location>
    <ligand>
        <name>ATP</name>
        <dbReference type="ChEBI" id="CHEBI:30616"/>
    </ligand>
</feature>
<dbReference type="InterPro" id="IPR032442">
    <property type="entry name" value="CTU1_C"/>
</dbReference>
<keyword evidence="4 6" id="KW-0819">tRNA processing</keyword>
<keyword evidence="5 6" id="KW-0694">RNA-binding</keyword>
<protein>
    <recommendedName>
        <fullName evidence="6">Cytoplasmic tRNA 2-thiolation protein 1</fullName>
        <ecNumber evidence="6">2.7.7.-</ecNumber>
    </recommendedName>
    <alternativeName>
        <fullName evidence="6">Cytoplasmic tRNA adenylyltransferase 1</fullName>
    </alternativeName>
</protein>
<keyword evidence="2 6" id="KW-0820">tRNA-binding</keyword>
<keyword evidence="8" id="KW-0732">Signal</keyword>
<dbReference type="WBParaSite" id="SRDH1_25280.3">
    <property type="protein sequence ID" value="SRDH1_25280.3"/>
    <property type="gene ID" value="SRDH1_25280"/>
</dbReference>
<feature type="binding site" evidence="7">
    <location>
        <begin position="87"/>
        <end position="89"/>
    </location>
    <ligand>
        <name>ATP</name>
        <dbReference type="ChEBI" id="CHEBI:30616"/>
    </ligand>
</feature>
<evidence type="ECO:0000313" key="11">
    <source>
        <dbReference type="Proteomes" id="UP000050792"/>
    </source>
</evidence>
<dbReference type="WBParaSite" id="SRDH1_25280.2">
    <property type="protein sequence ID" value="SRDH1_25280.2"/>
    <property type="gene ID" value="SRDH1_25280"/>
</dbReference>
<dbReference type="AlphaFoldDB" id="A0AA85EVH1"/>
<dbReference type="Pfam" id="PF01171">
    <property type="entry name" value="ATP_bind_3"/>
    <property type="match status" value="1"/>
</dbReference>
<evidence type="ECO:0000256" key="1">
    <source>
        <dbReference type="ARBA" id="ARBA00022490"/>
    </source>
</evidence>
<feature type="signal peptide" evidence="8">
    <location>
        <begin position="1"/>
        <end position="20"/>
    </location>
</feature>
<keyword evidence="7" id="KW-0547">Nucleotide-binding</keyword>
<reference evidence="12 13" key="2">
    <citation type="submission" date="2023-11" db="UniProtKB">
        <authorList>
            <consortium name="WormBaseParasite"/>
        </authorList>
    </citation>
    <scope>IDENTIFICATION</scope>
</reference>
<dbReference type="CDD" id="cd01713">
    <property type="entry name" value="CTU1-like"/>
    <property type="match status" value="1"/>
</dbReference>
<comment type="similarity">
    <text evidence="6">Belongs to the TtcA family. CTU1/NCS6/ATPBD3 subfamily.</text>
</comment>
<keyword evidence="11" id="KW-1185">Reference proteome</keyword>
<accession>A0AA85EVH1</accession>
<evidence type="ECO:0000313" key="13">
    <source>
        <dbReference type="WBParaSite" id="SRDH1_25280.3"/>
    </source>
</evidence>
<keyword evidence="1 6" id="KW-0963">Cytoplasm</keyword>
<dbReference type="InterPro" id="IPR056369">
    <property type="entry name" value="CTU1-like_ATP-bd"/>
</dbReference>
<dbReference type="EC" id="2.7.7.-" evidence="6"/>
<evidence type="ECO:0000256" key="6">
    <source>
        <dbReference type="HAMAP-Rule" id="MF_03053"/>
    </source>
</evidence>
<name>A0AA85EVH1_9TREM</name>
<dbReference type="GO" id="GO:0005524">
    <property type="term" value="F:ATP binding"/>
    <property type="evidence" value="ECO:0007669"/>
    <property type="project" value="UniProtKB-KW"/>
</dbReference>
<dbReference type="InterPro" id="IPR014729">
    <property type="entry name" value="Rossmann-like_a/b/a_fold"/>
</dbReference>
<evidence type="ECO:0000259" key="10">
    <source>
        <dbReference type="Pfam" id="PF16503"/>
    </source>
</evidence>
<dbReference type="GO" id="GO:0002144">
    <property type="term" value="C:cytosolic tRNA wobble base thiouridylase complex"/>
    <property type="evidence" value="ECO:0007669"/>
    <property type="project" value="TreeGrafter"/>
</dbReference>
<feature type="domain" description="Cytoplasmic tRNA 2-thiolation protein 1 C-terminal" evidence="10">
    <location>
        <begin position="313"/>
        <end position="342"/>
    </location>
</feature>
<evidence type="ECO:0000256" key="7">
    <source>
        <dbReference type="PIRSR" id="PIRSR004976-51"/>
    </source>
</evidence>
<dbReference type="Proteomes" id="UP000050792">
    <property type="component" value="Unassembled WGS sequence"/>
</dbReference>
<keyword evidence="3 6" id="KW-0808">Transferase</keyword>
<dbReference type="GO" id="GO:0002143">
    <property type="term" value="P:tRNA wobble position uridine thiolation"/>
    <property type="evidence" value="ECO:0007669"/>
    <property type="project" value="TreeGrafter"/>
</dbReference>
<dbReference type="InterPro" id="IPR011063">
    <property type="entry name" value="TilS/TtcA_N"/>
</dbReference>
<dbReference type="FunFam" id="3.40.50.620:FF:000054">
    <property type="entry name" value="Cytoplasmic tRNA 2-thiolation protein 1"/>
    <property type="match status" value="1"/>
</dbReference>
<dbReference type="GO" id="GO:0032447">
    <property type="term" value="P:protein urmylation"/>
    <property type="evidence" value="ECO:0007669"/>
    <property type="project" value="UniProtKB-UniRule"/>
</dbReference>
<dbReference type="Gene3D" id="3.40.50.620">
    <property type="entry name" value="HUPs"/>
    <property type="match status" value="1"/>
</dbReference>
<evidence type="ECO:0000259" key="9">
    <source>
        <dbReference type="Pfam" id="PF01171"/>
    </source>
</evidence>
<dbReference type="SUPFAM" id="SSF52402">
    <property type="entry name" value="Adenine nucleotide alpha hydrolases-like"/>
    <property type="match status" value="1"/>
</dbReference>
<dbReference type="InterPro" id="IPR020554">
    <property type="entry name" value="UPF0021_CS"/>
</dbReference>
<comment type="subcellular location">
    <subcellularLocation>
        <location evidence="6">Cytoplasm</location>
    </subcellularLocation>
</comment>
<sequence>MSSIIFVFMGLHIQFHLSLFQTNSYFRKFKISMPVLCCRCQSKGYIKRPKTSDIMCKECFSWCFEEEIHWTISHAKLISRGDKIAIGASGGKDSTVLAYILNLLNKRYDYGAELLLLSIDEGISGYRDDSLMTVQRNQIQYSLPLKILSYQDLYGWSMDDIVKHIGNKRNCTYCGIFRRQALDKGALLLGANKICTGHNADDIAETVLMNILRGDIGRLKRCTAIMTGTDDILPRFKPFKYAYEKEIVMYAHMHKLDYFSTECKYAPQAYRGHVRAFIKDLERIRPRTIIDIIASGERMAIRSDVKMPQKSICEKCKCISSQPICQACILLEQLNSGLPQITIKDTE</sequence>
<comment type="pathway">
    <text evidence="6">tRNA modification; 5-methoxycarbonylmethyl-2-thiouridine-tRNA biosynthesis.</text>
</comment>
<feature type="binding site" evidence="7">
    <location>
        <position position="93"/>
    </location>
    <ligand>
        <name>ATP</name>
        <dbReference type="ChEBI" id="CHEBI:30616"/>
    </ligand>
</feature>
<dbReference type="PROSITE" id="PS01263">
    <property type="entry name" value="UPF0021"/>
    <property type="match status" value="1"/>
</dbReference>
<evidence type="ECO:0000256" key="8">
    <source>
        <dbReference type="SAM" id="SignalP"/>
    </source>
</evidence>
<dbReference type="NCBIfam" id="TIGR00269">
    <property type="entry name" value="TIGR00269 family protein"/>
    <property type="match status" value="1"/>
</dbReference>
<dbReference type="GO" id="GO:0000049">
    <property type="term" value="F:tRNA binding"/>
    <property type="evidence" value="ECO:0007669"/>
    <property type="project" value="UniProtKB-UniRule"/>
</dbReference>
<dbReference type="PANTHER" id="PTHR11807">
    <property type="entry name" value="ATPASES OF THE PP SUPERFAMILY-RELATED"/>
    <property type="match status" value="1"/>
</dbReference>